<dbReference type="InterPro" id="IPR014824">
    <property type="entry name" value="Nfu/NifU_N"/>
</dbReference>
<protein>
    <recommendedName>
        <fullName evidence="3">Scaffold protein Nfu/NifU N-terminal domain-containing protein</fullName>
    </recommendedName>
</protein>
<evidence type="ECO:0000313" key="4">
    <source>
        <dbReference type="EMBL" id="CAD9395651.1"/>
    </source>
</evidence>
<evidence type="ECO:0000259" key="3">
    <source>
        <dbReference type="SMART" id="SM00932"/>
    </source>
</evidence>
<dbReference type="Gene3D" id="3.30.1370.70">
    <property type="entry name" value="Scaffold protein Nfu/NifU, N-terminal domain"/>
    <property type="match status" value="1"/>
</dbReference>
<name>A0A7S2FHJ6_9EUKA</name>
<dbReference type="Pfam" id="PF08712">
    <property type="entry name" value="Nfu_N"/>
    <property type="match status" value="1"/>
</dbReference>
<dbReference type="SUPFAM" id="SSF117916">
    <property type="entry name" value="Fe-S cluster assembly (FSCA) domain-like"/>
    <property type="match status" value="1"/>
</dbReference>
<dbReference type="InterPro" id="IPR035433">
    <property type="entry name" value="NFU1-like"/>
</dbReference>
<dbReference type="Pfam" id="PF01106">
    <property type="entry name" value="NifU"/>
    <property type="match status" value="1"/>
</dbReference>
<comment type="similarity">
    <text evidence="1">Belongs to the NifU family.</text>
</comment>
<dbReference type="SMART" id="SM00932">
    <property type="entry name" value="Nfu_N"/>
    <property type="match status" value="1"/>
</dbReference>
<proteinExistence type="inferred from homology"/>
<dbReference type="FunFam" id="3.30.1370.70:FF:000001">
    <property type="entry name" value="NifU-like protein 4, mitochondrial"/>
    <property type="match status" value="1"/>
</dbReference>
<dbReference type="GO" id="GO:0016226">
    <property type="term" value="P:iron-sulfur cluster assembly"/>
    <property type="evidence" value="ECO:0007669"/>
    <property type="project" value="InterPro"/>
</dbReference>
<dbReference type="PANTHER" id="PTHR11178">
    <property type="entry name" value="IRON-SULFUR CLUSTER SCAFFOLD PROTEIN NFU-RELATED"/>
    <property type="match status" value="1"/>
</dbReference>
<dbReference type="PANTHER" id="PTHR11178:SF1">
    <property type="entry name" value="NFU1 IRON-SULFUR CLUSTER SCAFFOLD HOMOLOG, MITOCHONDRIAL"/>
    <property type="match status" value="1"/>
</dbReference>
<dbReference type="InterPro" id="IPR034904">
    <property type="entry name" value="FSCA_dom_sf"/>
</dbReference>
<dbReference type="InterPro" id="IPR036498">
    <property type="entry name" value="Nfu/NifU_N_sf"/>
</dbReference>
<evidence type="ECO:0000256" key="2">
    <source>
        <dbReference type="SAM" id="MobiDB-lite"/>
    </source>
</evidence>
<dbReference type="SUPFAM" id="SSF110836">
    <property type="entry name" value="Hypothetical protein SAV1430"/>
    <property type="match status" value="1"/>
</dbReference>
<feature type="region of interest" description="Disordered" evidence="2">
    <location>
        <begin position="216"/>
        <end position="235"/>
    </location>
</feature>
<feature type="domain" description="Scaffold protein Nfu/NifU N-terminal" evidence="3">
    <location>
        <begin position="33"/>
        <end position="121"/>
    </location>
</feature>
<dbReference type="PIRSF" id="PIRSF036773">
    <property type="entry name" value="HIRIP5"/>
    <property type="match status" value="1"/>
</dbReference>
<sequence>MMSLVLRLGARTPARSALAARLPLVSVLRNMFIQTEPTPNPESLKFLPGRAVLDAGLQTRDFRSFRDAQASPLAKRLFQTEGVAGVFLTSDYITVSKTEDAEWLTLKPLLFASIMDFYAAGESVLGDGSGEEESDSLQINDDDSEVVQMIKELLDMRIRPSVQEDGGDIKFHGFDEESGVVTLEMQGSCSGCPSSSVTLKSGIENMLMHYIPEVSEVKNVTDDDDDDGAPEGTLA</sequence>
<dbReference type="AlphaFoldDB" id="A0A7S2FHJ6"/>
<evidence type="ECO:0000256" key="1">
    <source>
        <dbReference type="ARBA" id="ARBA00006420"/>
    </source>
</evidence>
<reference evidence="4" key="1">
    <citation type="submission" date="2021-01" db="EMBL/GenBank/DDBJ databases">
        <authorList>
            <person name="Corre E."/>
            <person name="Pelletier E."/>
            <person name="Niang G."/>
            <person name="Scheremetjew M."/>
            <person name="Finn R."/>
            <person name="Kale V."/>
            <person name="Holt S."/>
            <person name="Cochrane G."/>
            <person name="Meng A."/>
            <person name="Brown T."/>
            <person name="Cohen L."/>
        </authorList>
    </citation>
    <scope>NUCLEOTIDE SEQUENCE</scope>
    <source>
        <strain evidence="4">UTEX LB 985</strain>
    </source>
</reference>
<gene>
    <name evidence="4" type="ORF">CBRE1094_LOCUS1479</name>
</gene>
<dbReference type="GO" id="GO:0005506">
    <property type="term" value="F:iron ion binding"/>
    <property type="evidence" value="ECO:0007669"/>
    <property type="project" value="InterPro"/>
</dbReference>
<accession>A0A7S2FHJ6</accession>
<organism evidence="4">
    <name type="scientific">Haptolina brevifila</name>
    <dbReference type="NCBI Taxonomy" id="156173"/>
    <lineage>
        <taxon>Eukaryota</taxon>
        <taxon>Haptista</taxon>
        <taxon>Haptophyta</taxon>
        <taxon>Prymnesiophyceae</taxon>
        <taxon>Prymnesiales</taxon>
        <taxon>Prymnesiaceae</taxon>
        <taxon>Haptolina</taxon>
    </lineage>
</organism>
<dbReference type="InterPro" id="IPR001075">
    <property type="entry name" value="NIF_FeS_clus_asmbl_NifU_C"/>
</dbReference>
<dbReference type="FunFam" id="3.30.300.130:FF:000001">
    <property type="entry name" value="NFU1 iron-sulfur cluster scaffold"/>
    <property type="match status" value="1"/>
</dbReference>
<dbReference type="GO" id="GO:0005739">
    <property type="term" value="C:mitochondrion"/>
    <property type="evidence" value="ECO:0007669"/>
    <property type="project" value="TreeGrafter"/>
</dbReference>
<dbReference type="EMBL" id="HBGU01002791">
    <property type="protein sequence ID" value="CAD9395651.1"/>
    <property type="molecule type" value="Transcribed_RNA"/>
</dbReference>
<dbReference type="GO" id="GO:0051536">
    <property type="term" value="F:iron-sulfur cluster binding"/>
    <property type="evidence" value="ECO:0007669"/>
    <property type="project" value="InterPro"/>
</dbReference>
<dbReference type="Gene3D" id="3.30.300.130">
    <property type="entry name" value="Fe-S cluster assembly (FSCA)"/>
    <property type="match status" value="1"/>
</dbReference>